<accession>A0A7Z3BPL4</accession>
<keyword evidence="2" id="KW-0132">Cell division</keyword>
<keyword evidence="3" id="KW-0159">Chromosome partition</keyword>
<dbReference type="InterPro" id="IPR036388">
    <property type="entry name" value="WH-like_DNA-bd_sf"/>
</dbReference>
<dbReference type="NCBIfam" id="TIGR00281">
    <property type="entry name" value="SMC-Scp complex subunit ScpB"/>
    <property type="match status" value="1"/>
</dbReference>
<dbReference type="EMBL" id="CP048833">
    <property type="protein sequence ID" value="QJP10748.1"/>
    <property type="molecule type" value="Genomic_DNA"/>
</dbReference>
<dbReference type="GO" id="GO:0051304">
    <property type="term" value="P:chromosome separation"/>
    <property type="evidence" value="ECO:0007669"/>
    <property type="project" value="InterPro"/>
</dbReference>
<dbReference type="AlphaFoldDB" id="A0A7Z3BPL4"/>
<evidence type="ECO:0000256" key="4">
    <source>
        <dbReference type="ARBA" id="ARBA00023306"/>
    </source>
</evidence>
<evidence type="ECO:0000313" key="6">
    <source>
        <dbReference type="EMBL" id="QJP10748.1"/>
    </source>
</evidence>
<evidence type="ECO:0000313" key="7">
    <source>
        <dbReference type="Proteomes" id="UP000502549"/>
    </source>
</evidence>
<keyword evidence="1" id="KW-0963">Cytoplasm</keyword>
<keyword evidence="7" id="KW-1185">Reference proteome</keyword>
<dbReference type="InterPro" id="IPR036390">
    <property type="entry name" value="WH_DNA-bd_sf"/>
</dbReference>
<dbReference type="PANTHER" id="PTHR34298:SF2">
    <property type="entry name" value="SEGREGATION AND CONDENSATION PROTEIN B"/>
    <property type="match status" value="1"/>
</dbReference>
<dbReference type="PANTHER" id="PTHR34298">
    <property type="entry name" value="SEGREGATION AND CONDENSATION PROTEIN B"/>
    <property type="match status" value="1"/>
</dbReference>
<evidence type="ECO:0000256" key="5">
    <source>
        <dbReference type="SAM" id="MobiDB-lite"/>
    </source>
</evidence>
<feature type="compositionally biased region" description="Pro residues" evidence="5">
    <location>
        <begin position="305"/>
        <end position="314"/>
    </location>
</feature>
<feature type="region of interest" description="Disordered" evidence="5">
    <location>
        <begin position="217"/>
        <end position="342"/>
    </location>
</feature>
<feature type="compositionally biased region" description="Basic and acidic residues" evidence="5">
    <location>
        <begin position="251"/>
        <end position="266"/>
    </location>
</feature>
<organism evidence="6 7">
    <name type="scientific">Pseudomonas multiresinivorans</name>
    <dbReference type="NCBI Taxonomy" id="95301"/>
    <lineage>
        <taxon>Bacteria</taxon>
        <taxon>Pseudomonadati</taxon>
        <taxon>Pseudomonadota</taxon>
        <taxon>Gammaproteobacteria</taxon>
        <taxon>Pseudomonadales</taxon>
        <taxon>Pseudomonadaceae</taxon>
        <taxon>Pseudomonas</taxon>
    </lineage>
</organism>
<name>A0A7Z3BPL4_9PSED</name>
<dbReference type="SUPFAM" id="SSF46785">
    <property type="entry name" value="Winged helix' DNA-binding domain"/>
    <property type="match status" value="2"/>
</dbReference>
<feature type="region of interest" description="Disordered" evidence="5">
    <location>
        <begin position="186"/>
        <end position="205"/>
    </location>
</feature>
<evidence type="ECO:0000256" key="1">
    <source>
        <dbReference type="ARBA" id="ARBA00022490"/>
    </source>
</evidence>
<dbReference type="Gene3D" id="1.10.10.10">
    <property type="entry name" value="Winged helix-like DNA-binding domain superfamily/Winged helix DNA-binding domain"/>
    <property type="match status" value="2"/>
</dbReference>
<dbReference type="RefSeq" id="WP_169940660.1">
    <property type="nucleotide sequence ID" value="NZ_CP048833.1"/>
</dbReference>
<dbReference type="InterPro" id="IPR005234">
    <property type="entry name" value="ScpB_csome_segregation"/>
</dbReference>
<reference evidence="6 7" key="1">
    <citation type="submission" date="2020-02" db="EMBL/GenBank/DDBJ databases">
        <title>Complete genome sequence of Pseudomonas multiresinivorans ORNL1.</title>
        <authorList>
            <person name="Podar M."/>
        </authorList>
    </citation>
    <scope>NUCLEOTIDE SEQUENCE [LARGE SCALE GENOMIC DNA]</scope>
    <source>
        <strain evidence="7">populi</strain>
    </source>
</reference>
<proteinExistence type="predicted"/>
<sequence length="342" mass="38545">MNLSDPQELATLLEGILLAAGKPMSLERLGELFEEAERPEPQQFRDALAILSLSCSGRAFELKEVATGYRLQVREKFASWVGRLWEERPQRYSRALLETLALIAYRQPITRGEIEEIRGVAVNTQIVKTLMEREWIRIVGYREVPGRPAMLATTRTFLDYFNLKSLEELPPLAALKLMEPEPQPIFEDMAPTASLPGPEEYDEDYVPPSLQALADQAVRDAGEEPEPAPPEEPKEETSFRSLLVELDEMEQGLKTDFDDLIDRPPSDDEDTGVDADFSGVHGLPEVSSDTEDAGTSETDASAQPEPAPRPPAPAPEEEWDEERALREAMREEMEFNRLNRDH</sequence>
<dbReference type="KEGG" id="pmui:G4G71_23755"/>
<gene>
    <name evidence="6" type="primary">scpB</name>
    <name evidence="6" type="ORF">G4G71_23755</name>
</gene>
<keyword evidence="4" id="KW-0131">Cell cycle</keyword>
<evidence type="ECO:0000256" key="2">
    <source>
        <dbReference type="ARBA" id="ARBA00022618"/>
    </source>
</evidence>
<dbReference type="GO" id="GO:0051301">
    <property type="term" value="P:cell division"/>
    <property type="evidence" value="ECO:0007669"/>
    <property type="project" value="UniProtKB-KW"/>
</dbReference>
<dbReference type="Pfam" id="PF04079">
    <property type="entry name" value="SMC_ScpB"/>
    <property type="match status" value="1"/>
</dbReference>
<evidence type="ECO:0000256" key="3">
    <source>
        <dbReference type="ARBA" id="ARBA00022829"/>
    </source>
</evidence>
<protein>
    <submittedName>
        <fullName evidence="6">SMC-Scp complex subunit ScpB</fullName>
    </submittedName>
</protein>
<dbReference type="Proteomes" id="UP000502549">
    <property type="component" value="Chromosome"/>
</dbReference>
<feature type="compositionally biased region" description="Basic and acidic residues" evidence="5">
    <location>
        <begin position="322"/>
        <end position="342"/>
    </location>
</feature>